<evidence type="ECO:0000256" key="1">
    <source>
        <dbReference type="SAM" id="MobiDB-lite"/>
    </source>
</evidence>
<protein>
    <submittedName>
        <fullName evidence="2">Uncharacterized protein</fullName>
    </submittedName>
</protein>
<evidence type="ECO:0000313" key="2">
    <source>
        <dbReference type="EMBL" id="DAE32424.1"/>
    </source>
</evidence>
<feature type="region of interest" description="Disordered" evidence="1">
    <location>
        <begin position="1"/>
        <end position="30"/>
    </location>
</feature>
<name>A0A8S5RM19_9VIRU</name>
<dbReference type="EMBL" id="BK059122">
    <property type="protein sequence ID" value="DAE32424.1"/>
    <property type="molecule type" value="Genomic_DNA"/>
</dbReference>
<proteinExistence type="predicted"/>
<reference evidence="2" key="1">
    <citation type="journal article" date="2021" name="Proc. Natl. Acad. Sci. U.S.A.">
        <title>A Catalog of Tens of Thousands of Viruses from Human Metagenomes Reveals Hidden Associations with Chronic Diseases.</title>
        <authorList>
            <person name="Tisza M.J."/>
            <person name="Buck C.B."/>
        </authorList>
    </citation>
    <scope>NUCLEOTIDE SEQUENCE</scope>
    <source>
        <strain evidence="2">CtQiC1</strain>
    </source>
</reference>
<organism evidence="2">
    <name type="scientific">virus sp. ctQiC1</name>
    <dbReference type="NCBI Taxonomy" id="2825817"/>
    <lineage>
        <taxon>Viruses</taxon>
    </lineage>
</organism>
<accession>A0A8S5RM19</accession>
<sequence>MRASALYHEKHRAPARAPRAGVNGGSAPDA</sequence>